<organism evidence="6 7">
    <name type="scientific">Phaedon cochleariae</name>
    <name type="common">Mustard beetle</name>
    <dbReference type="NCBI Taxonomy" id="80249"/>
    <lineage>
        <taxon>Eukaryota</taxon>
        <taxon>Metazoa</taxon>
        <taxon>Ecdysozoa</taxon>
        <taxon>Arthropoda</taxon>
        <taxon>Hexapoda</taxon>
        <taxon>Insecta</taxon>
        <taxon>Pterygota</taxon>
        <taxon>Neoptera</taxon>
        <taxon>Endopterygota</taxon>
        <taxon>Coleoptera</taxon>
        <taxon>Polyphaga</taxon>
        <taxon>Cucujiformia</taxon>
        <taxon>Chrysomeloidea</taxon>
        <taxon>Chrysomelidae</taxon>
        <taxon>Chrysomelinae</taxon>
        <taxon>Chrysomelini</taxon>
        <taxon>Phaedon</taxon>
    </lineage>
</organism>
<keyword evidence="3" id="KW-0862">Zinc</keyword>
<gene>
    <name evidence="6" type="ORF">PHAECO_LOCUS9877</name>
</gene>
<feature type="region of interest" description="Disordered" evidence="4">
    <location>
        <begin position="108"/>
        <end position="135"/>
    </location>
</feature>
<dbReference type="Gene3D" id="3.30.160.60">
    <property type="entry name" value="Classic Zinc Finger"/>
    <property type="match status" value="1"/>
</dbReference>
<sequence>MEMNVDQTIDVKSGEHLLEEQRMCIVGNVEEVCRVCLAVGELEPLADSSVYSTYQLLLHSFNCKSDSELLKNICKHCIKELEGISSFITKFKKSCSILSTIQEYEKGSHPISEDKVNHHETSTEHSNDSDESPKNNIEEIIIDSQDYQDQADFSENEEEESITNAPLPRLTIYPKNQKNKLQPIIHAKSHKIPAYSCSICGQSFLSKKSLDMHSALHTEDDHEVNEIIQLGVDKKTALDKPSDKPYVCNVCGKGVCAIDYCKMCENRTHTLCQYEKGPGTSCFDYHKIDLTDQLKNYIVDIHNDIRNHVASGHELKGRLGSQPPASNMNQLVDSSPNHTKMVPSIILSDESFELYQPSDQSPCFITSEGVIQSDLNSCIESLGDLVTLAQKSMDEIYFSTVIPTTTLSHFLRNITVHIPHQKTEKSSTNSKIIDNNAKVINMRNNIKNIGHDAEVSKKKMSYHESELYRLENLNEGMESYHHQKQHKYEDFNTRHPIKVNDEEVEFPNNVRFKRAMGKWHDGHCRCNRIYRSSFAVHRFQQTLLIFTCFLNMV</sequence>
<keyword evidence="3" id="KW-0479">Metal-binding</keyword>
<dbReference type="PROSITE" id="PS50157">
    <property type="entry name" value="ZINC_FINGER_C2H2_2"/>
    <property type="match status" value="1"/>
</dbReference>
<evidence type="ECO:0000256" key="4">
    <source>
        <dbReference type="SAM" id="MobiDB-lite"/>
    </source>
</evidence>
<accession>A0A9N9X6S9</accession>
<dbReference type="InterPro" id="IPR012934">
    <property type="entry name" value="Znf_AD"/>
</dbReference>
<dbReference type="GO" id="GO:0008270">
    <property type="term" value="F:zinc ion binding"/>
    <property type="evidence" value="ECO:0007669"/>
    <property type="project" value="UniProtKB-KW"/>
</dbReference>
<dbReference type="SUPFAM" id="SSF57667">
    <property type="entry name" value="beta-beta-alpha zinc fingers"/>
    <property type="match status" value="1"/>
</dbReference>
<dbReference type="InterPro" id="IPR002413">
    <property type="entry name" value="V5_allergen-like"/>
</dbReference>
<feature type="region of interest" description="Disordered" evidence="4">
    <location>
        <begin position="148"/>
        <end position="169"/>
    </location>
</feature>
<reference evidence="6" key="2">
    <citation type="submission" date="2022-10" db="EMBL/GenBank/DDBJ databases">
        <authorList>
            <consortium name="ENA_rothamsted_submissions"/>
            <consortium name="culmorum"/>
            <person name="King R."/>
        </authorList>
    </citation>
    <scope>NUCLEOTIDE SEQUENCE</scope>
</reference>
<dbReference type="SMART" id="SM00355">
    <property type="entry name" value="ZnF_C2H2"/>
    <property type="match status" value="1"/>
</dbReference>
<evidence type="ECO:0000256" key="3">
    <source>
        <dbReference type="PROSITE-ProRule" id="PRU00042"/>
    </source>
</evidence>
<evidence type="ECO:0000313" key="6">
    <source>
        <dbReference type="EMBL" id="CAG9822616.1"/>
    </source>
</evidence>
<dbReference type="PRINTS" id="PR00838">
    <property type="entry name" value="V5ALLERGEN"/>
</dbReference>
<comment type="subcellular location">
    <subcellularLocation>
        <location evidence="1">Secreted</location>
    </subcellularLocation>
</comment>
<evidence type="ECO:0000313" key="7">
    <source>
        <dbReference type="Proteomes" id="UP001153737"/>
    </source>
</evidence>
<keyword evidence="2" id="KW-0964">Secreted</keyword>
<dbReference type="SMART" id="SM00868">
    <property type="entry name" value="zf-AD"/>
    <property type="match status" value="1"/>
</dbReference>
<dbReference type="Gene3D" id="3.40.33.10">
    <property type="entry name" value="CAP"/>
    <property type="match status" value="1"/>
</dbReference>
<dbReference type="AlphaFoldDB" id="A0A9N9X6S9"/>
<protein>
    <recommendedName>
        <fullName evidence="5">C2H2-type domain-containing protein</fullName>
    </recommendedName>
</protein>
<dbReference type="InterPro" id="IPR036236">
    <property type="entry name" value="Znf_C2H2_sf"/>
</dbReference>
<feature type="domain" description="C2H2-type" evidence="5">
    <location>
        <begin position="195"/>
        <end position="222"/>
    </location>
</feature>
<keyword evidence="7" id="KW-1185">Reference proteome</keyword>
<dbReference type="InterPro" id="IPR013087">
    <property type="entry name" value="Znf_C2H2_type"/>
</dbReference>
<dbReference type="InterPro" id="IPR035940">
    <property type="entry name" value="CAP_sf"/>
</dbReference>
<dbReference type="Proteomes" id="UP001153737">
    <property type="component" value="Chromosome 6"/>
</dbReference>
<proteinExistence type="predicted"/>
<dbReference type="OrthoDB" id="43654at2759"/>
<dbReference type="EMBL" id="OU896712">
    <property type="protein sequence ID" value="CAG9822616.1"/>
    <property type="molecule type" value="Genomic_DNA"/>
</dbReference>
<dbReference type="SUPFAM" id="SSF55797">
    <property type="entry name" value="PR-1-like"/>
    <property type="match status" value="1"/>
</dbReference>
<name>A0A9N9X6S9_PHACE</name>
<reference evidence="6" key="1">
    <citation type="submission" date="2022-01" db="EMBL/GenBank/DDBJ databases">
        <authorList>
            <person name="King R."/>
        </authorList>
    </citation>
    <scope>NUCLEOTIDE SEQUENCE</scope>
</reference>
<keyword evidence="3" id="KW-0863">Zinc-finger</keyword>
<evidence type="ECO:0000256" key="1">
    <source>
        <dbReference type="ARBA" id="ARBA00004613"/>
    </source>
</evidence>
<feature type="compositionally biased region" description="Acidic residues" evidence="4">
    <location>
        <begin position="152"/>
        <end position="161"/>
    </location>
</feature>
<evidence type="ECO:0000259" key="5">
    <source>
        <dbReference type="PROSITE" id="PS50157"/>
    </source>
</evidence>
<evidence type="ECO:0000256" key="2">
    <source>
        <dbReference type="ARBA" id="ARBA00022525"/>
    </source>
</evidence>
<dbReference type="PROSITE" id="PS00028">
    <property type="entry name" value="ZINC_FINGER_C2H2_1"/>
    <property type="match status" value="1"/>
</dbReference>
<dbReference type="GO" id="GO:0005634">
    <property type="term" value="C:nucleus"/>
    <property type="evidence" value="ECO:0007669"/>
    <property type="project" value="InterPro"/>
</dbReference>